<evidence type="ECO:0000313" key="3">
    <source>
        <dbReference type="EMBL" id="MCC2163867.1"/>
    </source>
</evidence>
<dbReference type="SUPFAM" id="SSF51556">
    <property type="entry name" value="Metallo-dependent hydrolases"/>
    <property type="match status" value="1"/>
</dbReference>
<organism evidence="3 4">
    <name type="scientific">Brotaphodocola catenula</name>
    <dbReference type="NCBI Taxonomy" id="2885361"/>
    <lineage>
        <taxon>Bacteria</taxon>
        <taxon>Bacillati</taxon>
        <taxon>Bacillota</taxon>
        <taxon>Clostridia</taxon>
        <taxon>Lachnospirales</taxon>
        <taxon>Lachnospiraceae</taxon>
        <taxon>Brotaphodocola</taxon>
    </lineage>
</organism>
<dbReference type="PANTHER" id="PTHR43794:SF11">
    <property type="entry name" value="AMIDOHYDROLASE-RELATED DOMAIN-CONTAINING PROTEIN"/>
    <property type="match status" value="1"/>
</dbReference>
<dbReference type="RefSeq" id="WP_308450638.1">
    <property type="nucleotide sequence ID" value="NZ_JAJEPU010000005.1"/>
</dbReference>
<dbReference type="Gene3D" id="3.20.20.140">
    <property type="entry name" value="Metal-dependent hydrolases"/>
    <property type="match status" value="1"/>
</dbReference>
<reference evidence="3" key="1">
    <citation type="submission" date="2021-10" db="EMBL/GenBank/DDBJ databases">
        <title>Anaerobic single-cell dispensing facilitates the cultivation of human gut bacteria.</title>
        <authorList>
            <person name="Afrizal A."/>
        </authorList>
    </citation>
    <scope>NUCLEOTIDE SEQUENCE</scope>
    <source>
        <strain evidence="3">CLA-AA-H274</strain>
    </source>
</reference>
<accession>A0AAE3AQ38</accession>
<dbReference type="SUPFAM" id="SSF51338">
    <property type="entry name" value="Composite domain of metallo-dependent hydrolases"/>
    <property type="match status" value="1"/>
</dbReference>
<keyword evidence="4" id="KW-1185">Reference proteome</keyword>
<dbReference type="Pfam" id="PF01979">
    <property type="entry name" value="Amidohydro_1"/>
    <property type="match status" value="1"/>
</dbReference>
<evidence type="ECO:0000256" key="1">
    <source>
        <dbReference type="ARBA" id="ARBA00022801"/>
    </source>
</evidence>
<name>A0AAE3AQ38_9FIRM</name>
<dbReference type="Proteomes" id="UP001198962">
    <property type="component" value="Unassembled WGS sequence"/>
</dbReference>
<dbReference type="InterPro" id="IPR050287">
    <property type="entry name" value="MTA/SAH_deaminase"/>
</dbReference>
<dbReference type="Gene3D" id="2.30.40.10">
    <property type="entry name" value="Urease, subunit C, domain 1"/>
    <property type="match status" value="1"/>
</dbReference>
<comment type="caution">
    <text evidence="3">The sequence shown here is derived from an EMBL/GenBank/DDBJ whole genome shotgun (WGS) entry which is preliminary data.</text>
</comment>
<sequence>MKMKINHAWILTMNQEFQMYRDGYVVIEDQKIVETGDGEGPSDVDQTVNAQGGILMPGMINTHSHISMIPFRSMGDDCPDRLRKFLFPLELEAMTPELVYRGARYGICELLLSGVTTITDMYYFEEEAARACEEMGIRAWVGQTVIDQPTCDAKDGREELARCENFLKEWAGHDRIHPIVAPHATNTNPPELLKEAYELAKKYQTLYTLHVSEMDYEMTMFRDKYGKTPIEFLYDLGVLGPDTLAVHCIHATPNDVHLFAETGTKVAHCVGANIKAGKGVAPVKEMLESGVVVGVGTDGPSSGNTLDLFTQFKMIAGLQKTHYHDRSAMPTQSIVAMGTKGGACALGAETEIGTIEVGKCADLVLVETKSVNMFPVYNPYSALVYSANASNVDKVWVNGRLLVDGHKLVNVSLDAEREALMHEMPAFVRQAETYADVL</sequence>
<dbReference type="PANTHER" id="PTHR43794">
    <property type="entry name" value="AMINOHYDROLASE SSNA-RELATED"/>
    <property type="match status" value="1"/>
</dbReference>
<proteinExistence type="predicted"/>
<dbReference type="InterPro" id="IPR032466">
    <property type="entry name" value="Metal_Hydrolase"/>
</dbReference>
<evidence type="ECO:0000259" key="2">
    <source>
        <dbReference type="Pfam" id="PF01979"/>
    </source>
</evidence>
<dbReference type="CDD" id="cd01298">
    <property type="entry name" value="ATZ_TRZ_like"/>
    <property type="match status" value="1"/>
</dbReference>
<feature type="domain" description="Amidohydrolase-related" evidence="2">
    <location>
        <begin position="54"/>
        <end position="401"/>
    </location>
</feature>
<keyword evidence="1" id="KW-0378">Hydrolase</keyword>
<dbReference type="InterPro" id="IPR006680">
    <property type="entry name" value="Amidohydro-rel"/>
</dbReference>
<dbReference type="InterPro" id="IPR011059">
    <property type="entry name" value="Metal-dep_hydrolase_composite"/>
</dbReference>
<dbReference type="AlphaFoldDB" id="A0AAE3AQ38"/>
<evidence type="ECO:0000313" key="4">
    <source>
        <dbReference type="Proteomes" id="UP001198962"/>
    </source>
</evidence>
<dbReference type="GO" id="GO:0016810">
    <property type="term" value="F:hydrolase activity, acting on carbon-nitrogen (but not peptide) bonds"/>
    <property type="evidence" value="ECO:0007669"/>
    <property type="project" value="InterPro"/>
</dbReference>
<gene>
    <name evidence="3" type="ORF">LKD32_03035</name>
</gene>
<protein>
    <submittedName>
        <fullName evidence="3">Amidohydrolase</fullName>
    </submittedName>
</protein>
<dbReference type="EMBL" id="JAJEPU010000005">
    <property type="protein sequence ID" value="MCC2163867.1"/>
    <property type="molecule type" value="Genomic_DNA"/>
</dbReference>